<dbReference type="InterPro" id="IPR003594">
    <property type="entry name" value="HATPase_dom"/>
</dbReference>
<dbReference type="InterPro" id="IPR036097">
    <property type="entry name" value="HisK_dim/P_sf"/>
</dbReference>
<keyword evidence="10" id="KW-0547">Nucleotide-binding</keyword>
<dbReference type="Pfam" id="PF05227">
    <property type="entry name" value="CHASE3"/>
    <property type="match status" value="1"/>
</dbReference>
<dbReference type="PROSITE" id="PS50110">
    <property type="entry name" value="RESPONSE_REGULATORY"/>
    <property type="match status" value="1"/>
</dbReference>
<dbReference type="Pfam" id="PF02518">
    <property type="entry name" value="HATPase_c"/>
    <property type="match status" value="1"/>
</dbReference>
<evidence type="ECO:0000256" key="13">
    <source>
        <dbReference type="PROSITE-ProRule" id="PRU00110"/>
    </source>
</evidence>
<evidence type="ECO:0000256" key="14">
    <source>
        <dbReference type="PROSITE-ProRule" id="PRU00169"/>
    </source>
</evidence>
<dbReference type="SUPFAM" id="SSF47226">
    <property type="entry name" value="Histidine-containing phosphotransfer domain, HPT domain"/>
    <property type="match status" value="1"/>
</dbReference>
<comment type="caution">
    <text evidence="22">The sequence shown here is derived from an EMBL/GenBank/DDBJ whole genome shotgun (WGS) entry which is preliminary data.</text>
</comment>
<gene>
    <name evidence="22" type="ORF">ACFQHR_09175</name>
</gene>
<feature type="domain" description="PAS" evidence="19">
    <location>
        <begin position="365"/>
        <end position="435"/>
    </location>
</feature>
<dbReference type="InterPro" id="IPR036890">
    <property type="entry name" value="HATPase_C_sf"/>
</dbReference>
<dbReference type="InterPro" id="IPR036641">
    <property type="entry name" value="HPT_dom_sf"/>
</dbReference>
<dbReference type="Pfam" id="PF00989">
    <property type="entry name" value="PAS"/>
    <property type="match status" value="3"/>
</dbReference>
<dbReference type="InterPro" id="IPR013767">
    <property type="entry name" value="PAS_fold"/>
</dbReference>
<feature type="modified residue" description="Phosphohistidine" evidence="13">
    <location>
        <position position="1726"/>
    </location>
</feature>
<feature type="transmembrane region" description="Helical" evidence="16">
    <location>
        <begin position="17"/>
        <end position="39"/>
    </location>
</feature>
<dbReference type="CDD" id="cd16922">
    <property type="entry name" value="HATPase_EvgS-ArcB-TorS-like"/>
    <property type="match status" value="1"/>
</dbReference>
<dbReference type="Pfam" id="PF13426">
    <property type="entry name" value="PAS_9"/>
    <property type="match status" value="2"/>
</dbReference>
<keyword evidence="4" id="KW-1003">Cell membrane</keyword>
<dbReference type="SUPFAM" id="SSF55785">
    <property type="entry name" value="PYP-like sensor domain (PAS domain)"/>
    <property type="match status" value="8"/>
</dbReference>
<evidence type="ECO:0000259" key="21">
    <source>
        <dbReference type="PROSITE" id="PS50894"/>
    </source>
</evidence>
<dbReference type="InterPro" id="IPR005467">
    <property type="entry name" value="His_kinase_dom"/>
</dbReference>
<name>A0ABW2DMN0_9BACT</name>
<keyword evidence="15" id="KW-0175">Coiled coil</keyword>
<dbReference type="InterPro" id="IPR001610">
    <property type="entry name" value="PAC"/>
</dbReference>
<dbReference type="RefSeq" id="WP_066618498.1">
    <property type="nucleotide sequence ID" value="NZ_JBHSYQ010000003.1"/>
</dbReference>
<dbReference type="SUPFAM" id="SSF55874">
    <property type="entry name" value="ATPase domain of HSP90 chaperone/DNA topoisomerase II/histidine kinase"/>
    <property type="match status" value="1"/>
</dbReference>
<keyword evidence="9" id="KW-0418">Kinase</keyword>
<protein>
    <recommendedName>
        <fullName evidence="3">histidine kinase</fullName>
        <ecNumber evidence="3">2.7.13.3</ecNumber>
    </recommendedName>
</protein>
<feature type="domain" description="PAS" evidence="19">
    <location>
        <begin position="1139"/>
        <end position="1180"/>
    </location>
</feature>
<dbReference type="PRINTS" id="PR00344">
    <property type="entry name" value="BCTRLSENSOR"/>
</dbReference>
<dbReference type="PANTHER" id="PTHR43047:SF72">
    <property type="entry name" value="OSMOSENSING HISTIDINE PROTEIN KINASE SLN1"/>
    <property type="match status" value="1"/>
</dbReference>
<feature type="domain" description="Response regulatory" evidence="18">
    <location>
        <begin position="1533"/>
        <end position="1649"/>
    </location>
</feature>
<feature type="domain" description="PAC" evidence="20">
    <location>
        <begin position="1214"/>
        <end position="1266"/>
    </location>
</feature>
<evidence type="ECO:0000259" key="20">
    <source>
        <dbReference type="PROSITE" id="PS50113"/>
    </source>
</evidence>
<feature type="transmembrane region" description="Helical" evidence="16">
    <location>
        <begin position="196"/>
        <end position="213"/>
    </location>
</feature>
<dbReference type="EMBL" id="JBHSYQ010000003">
    <property type="protein sequence ID" value="MFC6997797.1"/>
    <property type="molecule type" value="Genomic_DNA"/>
</dbReference>
<sequence length="1793" mass="203814">MINLYTALARAIEFKRLLIGMLSGVILLAILLFGISYHLKKENELSQWTLHSQEEIYLIEKTISLAKDYETSARGFIITNQDKYKQPLTEASKQLESVLLQLEGLMADDVQQKQNLDSLSYYLRKKVSFSNLAIQVRREQGSEAAMDLIYNQNKNLGLVYMNKVRTIADAMHTREAQVLEHRKSESEKISQRTNKILSFFTAFFVLLLLYVLWKSWQQEKARRVAVEKIKQQEEHFRALIENNSEAIFLRDKNFNFTYCSPAAERILGFSREEITTPGFKLSLHPGDEEQILQLKNEILHTPSHSIKGKIRVKHEAGHYIWLEGETKNLLHQESVQAIVSNFTDVTDRVLTELAAQEANALQEKTANNLSRIMASSLDVICTIDAEGRFAQVSDASINVWGYKPEEMAGQLFMDFVAEQDKELTAQVAAIIMAGTPVTTFENNYVRPDGSLAPVLWSARWSEEDQVMYCIAKDAREKRELEKAYLEAVDLVKESEAALAEAQRIAKTGSWSLDLATQKLFCSEELYNVFGTDKEHFTGTFDSFLSFVDESEHTRARETTAKAATDGEPFDIEYPITTGKGERRTIQVKGSCQRNDEGQIFRLYGTAQDITEIKESKNAILASEEKYKLLFYQAPLPKWIYDLETLEIIDVNNSAVAHYGYSREEFLSMTPKDLRPAEDAPAVQRTTQGQDTGRGTYRLGLWKHVKKDGTIIFVEVSAHSLMYDQRNCLLVEVNDVTQQVKAEQELKKSNERWETVSKVTFDAIWEWDLKTNELIYGKNYQFLFGHCSENSKENFQTWQNHLHPEDIERVKNSLETFVQSGESTWQEEYRKLNIQGTYAYCHDRGILIRDAKGEPVRMIGALRDVTESKLAAENLLMEKNFSEALLEATPDGIVGFNEKGEIIIFNKKAESLFGYSQDEITGTPLTALLPQNTHAAHYDRRDDFFSNPSAQKLIVSSREMIAVRKDKSEFPVDVRLNFLHSYKGKIVISSVRDITHRKLAEEQLKESEKNLKAILSSSQEGIYLLDLNYKLVLLNEHAHEIILRGYGVDCKSGDHFPSLFDSDLNGKLKEIFEKVITGKNWESDRPIPLDGEIAHYHSLYFPVRDHDGNIIGICCSSKDVTEKKKTEEAILLANAEKEEYQYRFKAVLDYSPQAILIKDLEGNQIFANKAFKAMFGLNQDQDIHSELQKVFENEIAKAEFLAAEKPGKSDTLLAKVWAQKVTLPDGETLDMEIMKFPLYDRQEQLFGIGTICKDISEQIRHQQQLIEARENAENAERLQEQFLANMSHELRTPMNGIIGMVNLLLTSSSLQPDQKVRLQVIRRSSDTLLSLINDILDLSKIKAGMLTIEKVNFDFNESITGTTLMFKERAREKGVRLNVSTDPFIPRVLSGDPHRLNQILNNLLSNAIKFTDKGTIRLEASLVEEHEGQAIVEFIVSDSGIGIDSNRLHLIFDNFAQATSDISSKYGGTGLGLAITKRLIEMQGGEIHVESTIGQGTTFTFQIPYKINTDVDAVVTPYHKSLNTPVKKFYNGKSALIVEDNEINQVVLASSLKQHYMDFVIANNGQEAIDILETGERFDIIFMDLRMPIMDGFQATAYIRQKLYLSTPIVVLTASVLRNERERCLEIGASDYMAKPFAMSDLAHALEKFISFDEQTSKSIAKTPSFVTSYTGTSDSPFDISQLMELEDPDFIRQIFNLFLEKVPPYLQELKQSFGAGNCKDFLEKAHKLKGSLSSVRIDGMFQLLLSMEEKVMQEDSLKSVEDSLNKCLSLYYSLIPEITLEVDKQLIALEAKI</sequence>
<evidence type="ECO:0000256" key="8">
    <source>
        <dbReference type="ARBA" id="ARBA00022692"/>
    </source>
</evidence>
<feature type="coiled-coil region" evidence="15">
    <location>
        <begin position="1257"/>
        <end position="1284"/>
    </location>
</feature>
<evidence type="ECO:0000256" key="11">
    <source>
        <dbReference type="ARBA" id="ARBA00022989"/>
    </source>
</evidence>
<dbReference type="Gene3D" id="3.30.565.10">
    <property type="entry name" value="Histidine kinase-like ATPase, C-terminal domain"/>
    <property type="match status" value="1"/>
</dbReference>
<dbReference type="Gene3D" id="3.30.450.20">
    <property type="entry name" value="PAS domain"/>
    <property type="match status" value="8"/>
</dbReference>
<dbReference type="Pfam" id="PF08448">
    <property type="entry name" value="PAS_4"/>
    <property type="match status" value="1"/>
</dbReference>
<dbReference type="InterPro" id="IPR035965">
    <property type="entry name" value="PAS-like_dom_sf"/>
</dbReference>
<dbReference type="CDD" id="cd00082">
    <property type="entry name" value="HisKA"/>
    <property type="match status" value="1"/>
</dbReference>
<feature type="domain" description="PAC" evidence="20">
    <location>
        <begin position="955"/>
        <end position="1005"/>
    </location>
</feature>
<dbReference type="Pfam" id="PF00512">
    <property type="entry name" value="HisKA"/>
    <property type="match status" value="1"/>
</dbReference>
<dbReference type="PROSITE" id="PS50109">
    <property type="entry name" value="HIS_KIN"/>
    <property type="match status" value="1"/>
</dbReference>
<keyword evidence="5" id="KW-0997">Cell inner membrane</keyword>
<keyword evidence="12 16" id="KW-0472">Membrane</keyword>
<evidence type="ECO:0000256" key="2">
    <source>
        <dbReference type="ARBA" id="ARBA00004429"/>
    </source>
</evidence>
<dbReference type="Gene3D" id="3.40.50.2300">
    <property type="match status" value="1"/>
</dbReference>
<dbReference type="PROSITE" id="PS50894">
    <property type="entry name" value="HPT"/>
    <property type="match status" value="1"/>
</dbReference>
<dbReference type="Gene3D" id="1.20.120.160">
    <property type="entry name" value="HPT domain"/>
    <property type="match status" value="1"/>
</dbReference>
<organism evidence="22 23">
    <name type="scientific">Rufibacter roseus</name>
    <dbReference type="NCBI Taxonomy" id="1567108"/>
    <lineage>
        <taxon>Bacteria</taxon>
        <taxon>Pseudomonadati</taxon>
        <taxon>Bacteroidota</taxon>
        <taxon>Cytophagia</taxon>
        <taxon>Cytophagales</taxon>
        <taxon>Hymenobacteraceae</taxon>
        <taxon>Rufibacter</taxon>
    </lineage>
</organism>
<evidence type="ECO:0000256" key="10">
    <source>
        <dbReference type="ARBA" id="ARBA00022840"/>
    </source>
</evidence>
<keyword evidence="10" id="KW-0067">ATP-binding</keyword>
<proteinExistence type="predicted"/>
<dbReference type="PROSITE" id="PS50112">
    <property type="entry name" value="PAS"/>
    <property type="match status" value="5"/>
</dbReference>
<evidence type="ECO:0000259" key="19">
    <source>
        <dbReference type="PROSITE" id="PS50112"/>
    </source>
</evidence>
<dbReference type="InterPro" id="IPR011006">
    <property type="entry name" value="CheY-like_superfamily"/>
</dbReference>
<feature type="domain" description="PAC" evidence="20">
    <location>
        <begin position="569"/>
        <end position="621"/>
    </location>
</feature>
<dbReference type="SUPFAM" id="SSF52172">
    <property type="entry name" value="CheY-like"/>
    <property type="match status" value="1"/>
</dbReference>
<keyword evidence="23" id="KW-1185">Reference proteome</keyword>
<evidence type="ECO:0000256" key="4">
    <source>
        <dbReference type="ARBA" id="ARBA00022475"/>
    </source>
</evidence>
<evidence type="ECO:0000259" key="18">
    <source>
        <dbReference type="PROSITE" id="PS50110"/>
    </source>
</evidence>
<dbReference type="EC" id="2.7.13.3" evidence="3"/>
<feature type="domain" description="HPt" evidence="21">
    <location>
        <begin position="1687"/>
        <end position="1789"/>
    </location>
</feature>
<dbReference type="Pfam" id="PF08447">
    <property type="entry name" value="PAS_3"/>
    <property type="match status" value="2"/>
</dbReference>
<evidence type="ECO:0000256" key="12">
    <source>
        <dbReference type="ARBA" id="ARBA00023136"/>
    </source>
</evidence>
<dbReference type="SUPFAM" id="SSF47384">
    <property type="entry name" value="Homodimeric domain of signal transducing histidine kinase"/>
    <property type="match status" value="1"/>
</dbReference>
<evidence type="ECO:0000256" key="9">
    <source>
        <dbReference type="ARBA" id="ARBA00022777"/>
    </source>
</evidence>
<dbReference type="Gene3D" id="1.10.287.130">
    <property type="match status" value="1"/>
</dbReference>
<dbReference type="CDD" id="cd19410">
    <property type="entry name" value="HK9-like_sensor"/>
    <property type="match status" value="1"/>
</dbReference>
<dbReference type="InterPro" id="IPR013656">
    <property type="entry name" value="PAS_4"/>
</dbReference>
<comment type="subcellular location">
    <subcellularLocation>
        <location evidence="2">Cell inner membrane</location>
        <topology evidence="2">Multi-pass membrane protein</topology>
    </subcellularLocation>
</comment>
<dbReference type="InterPro" id="IPR000014">
    <property type="entry name" value="PAS"/>
</dbReference>
<evidence type="ECO:0000259" key="17">
    <source>
        <dbReference type="PROSITE" id="PS50109"/>
    </source>
</evidence>
<feature type="modified residue" description="4-aspartylphosphate" evidence="14">
    <location>
        <position position="1583"/>
    </location>
</feature>
<keyword evidence="6 14" id="KW-0597">Phosphoprotein</keyword>
<dbReference type="Pfam" id="PF00072">
    <property type="entry name" value="Response_reg"/>
    <property type="match status" value="1"/>
</dbReference>
<evidence type="ECO:0000256" key="6">
    <source>
        <dbReference type="ARBA" id="ARBA00022553"/>
    </source>
</evidence>
<dbReference type="NCBIfam" id="TIGR00229">
    <property type="entry name" value="sensory_box"/>
    <property type="match status" value="8"/>
</dbReference>
<dbReference type="PANTHER" id="PTHR43047">
    <property type="entry name" value="TWO-COMPONENT HISTIDINE PROTEIN KINASE"/>
    <property type="match status" value="1"/>
</dbReference>
<evidence type="ECO:0000313" key="23">
    <source>
        <dbReference type="Proteomes" id="UP001596405"/>
    </source>
</evidence>
<dbReference type="PROSITE" id="PS50113">
    <property type="entry name" value="PAC"/>
    <property type="match status" value="5"/>
</dbReference>
<evidence type="ECO:0000256" key="5">
    <source>
        <dbReference type="ARBA" id="ARBA00022519"/>
    </source>
</evidence>
<accession>A0ABW2DMN0</accession>
<feature type="domain" description="PAC" evidence="20">
    <location>
        <begin position="824"/>
        <end position="876"/>
    </location>
</feature>
<reference evidence="23" key="1">
    <citation type="journal article" date="2019" name="Int. J. Syst. Evol. Microbiol.">
        <title>The Global Catalogue of Microorganisms (GCM) 10K type strain sequencing project: providing services to taxonomists for standard genome sequencing and annotation.</title>
        <authorList>
            <consortium name="The Broad Institute Genomics Platform"/>
            <consortium name="The Broad Institute Genome Sequencing Center for Infectious Disease"/>
            <person name="Wu L."/>
            <person name="Ma J."/>
        </authorList>
    </citation>
    <scope>NUCLEOTIDE SEQUENCE [LARGE SCALE GENOMIC DNA]</scope>
    <source>
        <strain evidence="23">CGMCC 4.7393</strain>
    </source>
</reference>
<dbReference type="CDD" id="cd00130">
    <property type="entry name" value="PAS"/>
    <property type="match status" value="7"/>
</dbReference>
<dbReference type="Pfam" id="PF01627">
    <property type="entry name" value="Hpt"/>
    <property type="match status" value="1"/>
</dbReference>
<dbReference type="InterPro" id="IPR004358">
    <property type="entry name" value="Sig_transdc_His_kin-like_C"/>
</dbReference>
<dbReference type="Gene3D" id="2.10.70.100">
    <property type="match status" value="1"/>
</dbReference>
<dbReference type="SMART" id="SM00388">
    <property type="entry name" value="HisKA"/>
    <property type="match status" value="1"/>
</dbReference>
<keyword evidence="7" id="KW-0808">Transferase</keyword>
<evidence type="ECO:0000256" key="15">
    <source>
        <dbReference type="SAM" id="Coils"/>
    </source>
</evidence>
<feature type="domain" description="Histidine kinase" evidence="17">
    <location>
        <begin position="1284"/>
        <end position="1506"/>
    </location>
</feature>
<dbReference type="SMART" id="SM00091">
    <property type="entry name" value="PAS"/>
    <property type="match status" value="8"/>
</dbReference>
<evidence type="ECO:0000256" key="7">
    <source>
        <dbReference type="ARBA" id="ARBA00022679"/>
    </source>
</evidence>
<evidence type="ECO:0000256" key="1">
    <source>
        <dbReference type="ARBA" id="ARBA00000085"/>
    </source>
</evidence>
<dbReference type="InterPro" id="IPR003661">
    <property type="entry name" value="HisK_dim/P_dom"/>
</dbReference>
<feature type="domain" description="PAC" evidence="20">
    <location>
        <begin position="1078"/>
        <end position="1131"/>
    </location>
</feature>
<comment type="catalytic activity">
    <reaction evidence="1">
        <text>ATP + protein L-histidine = ADP + protein N-phospho-L-histidine.</text>
        <dbReference type="EC" id="2.7.13.3"/>
    </reaction>
</comment>
<dbReference type="InterPro" id="IPR001789">
    <property type="entry name" value="Sig_transdc_resp-reg_receiver"/>
</dbReference>
<keyword evidence="8 16" id="KW-0812">Transmembrane</keyword>
<dbReference type="Proteomes" id="UP001596405">
    <property type="component" value="Unassembled WGS sequence"/>
</dbReference>
<feature type="domain" description="PAS" evidence="19">
    <location>
        <begin position="232"/>
        <end position="302"/>
    </location>
</feature>
<keyword evidence="11 16" id="KW-1133">Transmembrane helix</keyword>
<dbReference type="InterPro" id="IPR007891">
    <property type="entry name" value="CHASE3"/>
</dbReference>
<dbReference type="CDD" id="cd17546">
    <property type="entry name" value="REC_hyHK_CKI1_RcsC-like"/>
    <property type="match status" value="1"/>
</dbReference>
<evidence type="ECO:0000313" key="22">
    <source>
        <dbReference type="EMBL" id="MFC6997797.1"/>
    </source>
</evidence>
<evidence type="ECO:0000256" key="3">
    <source>
        <dbReference type="ARBA" id="ARBA00012438"/>
    </source>
</evidence>
<dbReference type="InterPro" id="IPR000700">
    <property type="entry name" value="PAS-assoc_C"/>
</dbReference>
<feature type="domain" description="PAS" evidence="19">
    <location>
        <begin position="877"/>
        <end position="921"/>
    </location>
</feature>
<dbReference type="SMART" id="SM00086">
    <property type="entry name" value="PAC"/>
    <property type="match status" value="8"/>
</dbReference>
<evidence type="ECO:0000256" key="16">
    <source>
        <dbReference type="SAM" id="Phobius"/>
    </source>
</evidence>
<dbReference type="SMART" id="SM00448">
    <property type="entry name" value="REC"/>
    <property type="match status" value="1"/>
</dbReference>
<dbReference type="SMART" id="SM00387">
    <property type="entry name" value="HATPase_c"/>
    <property type="match status" value="1"/>
</dbReference>
<dbReference type="InterPro" id="IPR008207">
    <property type="entry name" value="Sig_transdc_His_kin_Hpt_dom"/>
</dbReference>
<dbReference type="InterPro" id="IPR013655">
    <property type="entry name" value="PAS_fold_3"/>
</dbReference>
<feature type="domain" description="PAS" evidence="19">
    <location>
        <begin position="622"/>
        <end position="687"/>
    </location>
</feature>